<keyword evidence="2 3" id="KW-0413">Isomerase</keyword>
<reference evidence="3 4" key="1">
    <citation type="submission" date="2016-10" db="EMBL/GenBank/DDBJ databases">
        <authorList>
            <person name="Varghese N."/>
            <person name="Submissions S."/>
        </authorList>
    </citation>
    <scope>NUCLEOTIDE SEQUENCE [LARGE SCALE GENOMIC DNA]</scope>
    <source>
        <strain evidence="3 4">DSM 26672</strain>
    </source>
</reference>
<evidence type="ECO:0000256" key="1">
    <source>
        <dbReference type="ARBA" id="ARBA00008558"/>
    </source>
</evidence>
<comment type="similarity">
    <text evidence="1">Belongs to the N-acylglucosamine 2-epimerase family.</text>
</comment>
<evidence type="ECO:0000313" key="4">
    <source>
        <dbReference type="Proteomes" id="UP000199468"/>
    </source>
</evidence>
<evidence type="ECO:0000256" key="2">
    <source>
        <dbReference type="ARBA" id="ARBA00023235"/>
    </source>
</evidence>
<dbReference type="InterPro" id="IPR012341">
    <property type="entry name" value="6hp_glycosidase-like_sf"/>
</dbReference>
<dbReference type="PANTHER" id="PTHR15108">
    <property type="entry name" value="N-ACYLGLUCOSAMINE-2-EPIMERASE"/>
    <property type="match status" value="1"/>
</dbReference>
<proteinExistence type="inferred from homology"/>
<name>A0ABY0P989_9HYPH</name>
<organism evidence="3 4">
    <name type="scientific">Bosea robiniae</name>
    <dbReference type="NCBI Taxonomy" id="1036780"/>
    <lineage>
        <taxon>Bacteria</taxon>
        <taxon>Pseudomonadati</taxon>
        <taxon>Pseudomonadota</taxon>
        <taxon>Alphaproteobacteria</taxon>
        <taxon>Hyphomicrobiales</taxon>
        <taxon>Boseaceae</taxon>
        <taxon>Bosea</taxon>
    </lineage>
</organism>
<sequence length="387" mass="43284">MKREEALETAADLPSKAWLREILIPAWIARAVRPGRAGFVEMFDPAEPARDLGPLRTTLVTARLTYVFSHAHLLDPQSEALAAARHGFAFLRDVCREGGTGRFLHSVREDGTPVDARTDLYDLAFVLFAMAWYYRATHDDQALAIADEVIGFIESEMVHPLGGFAEDTVGTLPRRQNPHMHLLEAFHALAEATGEKRWLDHASAIVRLAREHLVDTETGTLGEYFTDDWKPAPGAAGLVCEPGHHFEWTWLLLHHWRLTGDTQARDLAERLYGFAIRHGLDDGSAGPLAAFDVFDRTGKVTASTKLLWPQTEAIKAFLARIEFLDDADAAERLDRHLASLFRCFVAPETGLWFNQLAKDGAPTQTVIPVRVLYHLVLALAEWERVRG</sequence>
<keyword evidence="4" id="KW-1185">Reference proteome</keyword>
<dbReference type="GO" id="GO:0016853">
    <property type="term" value="F:isomerase activity"/>
    <property type="evidence" value="ECO:0007669"/>
    <property type="project" value="UniProtKB-KW"/>
</dbReference>
<comment type="caution">
    <text evidence="3">The sequence shown here is derived from an EMBL/GenBank/DDBJ whole genome shotgun (WGS) entry which is preliminary data.</text>
</comment>
<dbReference type="InterPro" id="IPR008928">
    <property type="entry name" value="6-hairpin_glycosidase_sf"/>
</dbReference>
<dbReference type="SUPFAM" id="SSF48208">
    <property type="entry name" value="Six-hairpin glycosidases"/>
    <property type="match status" value="1"/>
</dbReference>
<dbReference type="InterPro" id="IPR010819">
    <property type="entry name" value="AGE/CE"/>
</dbReference>
<protein>
    <submittedName>
        <fullName evidence="3">Mannose-6-phosphate isomerase</fullName>
    </submittedName>
</protein>
<dbReference type="Proteomes" id="UP000199468">
    <property type="component" value="Unassembled WGS sequence"/>
</dbReference>
<accession>A0ABY0P989</accession>
<gene>
    <name evidence="3" type="ORF">SAMN05421844_11338</name>
</gene>
<dbReference type="Gene3D" id="1.50.10.10">
    <property type="match status" value="1"/>
</dbReference>
<dbReference type="RefSeq" id="WP_091862701.1">
    <property type="nucleotide sequence ID" value="NZ_FNBZ01000013.1"/>
</dbReference>
<dbReference type="EMBL" id="FNBZ01000013">
    <property type="protein sequence ID" value="SDH73691.1"/>
    <property type="molecule type" value="Genomic_DNA"/>
</dbReference>
<evidence type="ECO:0000313" key="3">
    <source>
        <dbReference type="EMBL" id="SDH73691.1"/>
    </source>
</evidence>
<dbReference type="Pfam" id="PF07221">
    <property type="entry name" value="GlcNAc_2-epim"/>
    <property type="match status" value="1"/>
</dbReference>